<evidence type="ECO:0000256" key="1">
    <source>
        <dbReference type="SAM" id="MobiDB-lite"/>
    </source>
</evidence>
<evidence type="ECO:0000313" key="2">
    <source>
        <dbReference type="EMBL" id="OPH84153.1"/>
    </source>
</evidence>
<sequence>MVVASTGTMSRNNTFTQAASTMTIAGTGRISGIAANPGRDRSGATKSPSPGPMSAVAPVERRLVRRSTARHDAFFVTQLIAVAEHSPQTRMFRRATPQVAQAAYHSTGERNQAGARSGPRLLRVI</sequence>
<feature type="region of interest" description="Disordered" evidence="1">
    <location>
        <begin position="30"/>
        <end position="58"/>
    </location>
</feature>
<dbReference type="EMBL" id="MWPQ01000009">
    <property type="protein sequence ID" value="OPH84153.1"/>
    <property type="molecule type" value="Genomic_DNA"/>
</dbReference>
<keyword evidence="3" id="KW-1185">Reference proteome</keyword>
<accession>A0A1V4I1S4</accession>
<name>A0A1V4I1S4_NITVU</name>
<evidence type="ECO:0000313" key="3">
    <source>
        <dbReference type="Proteomes" id="UP000189940"/>
    </source>
</evidence>
<dbReference type="Proteomes" id="UP000189940">
    <property type="component" value="Unassembled WGS sequence"/>
</dbReference>
<organism evidence="2 3">
    <name type="scientific">Nitrobacter vulgaris</name>
    <dbReference type="NCBI Taxonomy" id="29421"/>
    <lineage>
        <taxon>Bacteria</taxon>
        <taxon>Pseudomonadati</taxon>
        <taxon>Pseudomonadota</taxon>
        <taxon>Alphaproteobacteria</taxon>
        <taxon>Hyphomicrobiales</taxon>
        <taxon>Nitrobacteraceae</taxon>
        <taxon>Nitrobacter</taxon>
    </lineage>
</organism>
<reference evidence="2 3" key="1">
    <citation type="submission" date="2017-02" db="EMBL/GenBank/DDBJ databases">
        <title>Genome sequence of the nitrite-oxidizing bacterium Nitrobacter vulgaris strain Ab1.</title>
        <authorList>
            <person name="Mellbye B.L."/>
            <person name="Davis E.W."/>
            <person name="Spieck E."/>
            <person name="Chang J.H."/>
            <person name="Bottomley P.J."/>
            <person name="Sayavedra-Soto L.A."/>
        </authorList>
    </citation>
    <scope>NUCLEOTIDE SEQUENCE [LARGE SCALE GENOMIC DNA]</scope>
    <source>
        <strain evidence="2 3">Ab1</strain>
    </source>
</reference>
<comment type="caution">
    <text evidence="2">The sequence shown here is derived from an EMBL/GenBank/DDBJ whole genome shotgun (WGS) entry which is preliminary data.</text>
</comment>
<gene>
    <name evidence="2" type="ORF">B2M20_03200</name>
</gene>
<protein>
    <submittedName>
        <fullName evidence="2">Uncharacterized protein</fullName>
    </submittedName>
</protein>
<feature type="region of interest" description="Disordered" evidence="1">
    <location>
        <begin position="103"/>
        <end position="125"/>
    </location>
</feature>
<proteinExistence type="predicted"/>
<dbReference type="AlphaFoldDB" id="A0A1V4I1S4"/>